<accession>E3T516</accession>
<organism evidence="1 2">
    <name type="scientific">Cafeteria roenbergensis virus (strain BV-PW1)</name>
    <name type="common">CroV</name>
    <dbReference type="NCBI Taxonomy" id="693272"/>
    <lineage>
        <taxon>Viruses</taxon>
        <taxon>Varidnaviria</taxon>
        <taxon>Bamfordvirae</taxon>
        <taxon>Nucleocytoviricota</taxon>
        <taxon>Megaviricetes</taxon>
        <taxon>Imitervirales</taxon>
        <taxon>Mimiviridae</taxon>
        <taxon>Aliimimivirinae</taxon>
        <taxon>Rheavirus</taxon>
        <taxon>Rheavirus sinusmexicani</taxon>
    </lineage>
</organism>
<evidence type="ECO:0000313" key="1">
    <source>
        <dbReference type="EMBL" id="ADO67279.1"/>
    </source>
</evidence>
<dbReference type="Proteomes" id="UP000029781">
    <property type="component" value="Segment"/>
</dbReference>
<evidence type="ECO:0008006" key="3">
    <source>
        <dbReference type="Google" id="ProtNLM"/>
    </source>
</evidence>
<reference evidence="1 2" key="1">
    <citation type="journal article" date="2010" name="Proc. Natl. Acad. Sci. U.S.A.">
        <title>Giant virus with a remarkable complement of genes infects marine zooplankton.</title>
        <authorList>
            <person name="Fischer M.G."/>
            <person name="Allen M.J."/>
            <person name="Wilson W.H."/>
            <person name="Suttle C.A."/>
        </authorList>
    </citation>
    <scope>NUCLEOTIDE SEQUENCE [LARGE SCALE GENOMIC DNA]</scope>
    <source>
        <strain evidence="1 2">BV-PW1</strain>
    </source>
</reference>
<sequence>MINVAILIRGHTRNYETLLLNFKNVLIANLPENYKIHIFIHTWHTNNYTNTIITDKNKLVNDYNINENNIIIDKQNEIERLESFTHNANKYKFKFQLYGIYKLKNMVIEFENKNNFKFDYVLFTRFDILYYSINFHELLVKTKNKILLISKDVYYDIYCLMDRKFLNIYGNMILYNFKKIKNIYNSYGINPIIKFIIKKYNIDVNYLRIGFIRR</sequence>
<gene>
    <name evidence="1" type="ORF">crov246</name>
</gene>
<dbReference type="KEGG" id="vg:9887648"/>
<protein>
    <recommendedName>
        <fullName evidence="3">Glycosyltransferase</fullName>
    </recommendedName>
</protein>
<evidence type="ECO:0000313" key="2">
    <source>
        <dbReference type="Proteomes" id="UP000029781"/>
    </source>
</evidence>
<dbReference type="RefSeq" id="YP_003969878.1">
    <property type="nucleotide sequence ID" value="NC_014637.1"/>
</dbReference>
<name>E3T516_CROVB</name>
<proteinExistence type="predicted"/>
<dbReference type="EMBL" id="GU244497">
    <property type="protein sequence ID" value="ADO67279.1"/>
    <property type="molecule type" value="Genomic_DNA"/>
</dbReference>
<dbReference type="GeneID" id="9887648"/>
<keyword evidence="2" id="KW-1185">Reference proteome</keyword>
<organismHost>
    <name type="scientific">Cafeteria roenbergensis</name>
    <name type="common">Marine flagellate</name>
    <dbReference type="NCBI Taxonomy" id="33653"/>
</organismHost>